<comment type="caution">
    <text evidence="3">The sequence shown here is derived from an EMBL/GenBank/DDBJ whole genome shotgun (WGS) entry which is preliminary data.</text>
</comment>
<dbReference type="EMBL" id="JAKPBZ010000115">
    <property type="protein sequence ID" value="MCL2895041.1"/>
    <property type="molecule type" value="Genomic_DNA"/>
</dbReference>
<protein>
    <recommendedName>
        <fullName evidence="2">Chalcone isomerase N-terminal domain-containing protein</fullName>
    </recommendedName>
</protein>
<evidence type="ECO:0000256" key="1">
    <source>
        <dbReference type="SAM" id="SignalP"/>
    </source>
</evidence>
<accession>A0ABT0MYV8</accession>
<dbReference type="SUPFAM" id="SSF54909">
    <property type="entry name" value="Dimeric alpha+beta barrel"/>
    <property type="match status" value="1"/>
</dbReference>
<dbReference type="Pfam" id="PF18232">
    <property type="entry name" value="Chalcone_N"/>
    <property type="match status" value="1"/>
</dbReference>
<dbReference type="Proteomes" id="UP001203069">
    <property type="component" value="Unassembled WGS sequence"/>
</dbReference>
<feature type="signal peptide" evidence="1">
    <location>
        <begin position="1"/>
        <end position="24"/>
    </location>
</feature>
<reference evidence="3 4" key="1">
    <citation type="submission" date="2022-02" db="EMBL/GenBank/DDBJ databases">
        <title>Description of Brenneria tiliae sp. nov. isolated from symptomatic Tilia x moltkei and Tilia x europaea trees in the UK.</title>
        <authorList>
            <person name="Kile H."/>
        </authorList>
    </citation>
    <scope>NUCLEOTIDE SEQUENCE [LARGE SCALE GENOMIC DNA]</scope>
    <source>
        <strain evidence="3 4">MC1SB4.1</strain>
    </source>
</reference>
<dbReference type="RefSeq" id="WP_249246077.1">
    <property type="nucleotide sequence ID" value="NZ_JAKPBZ010000115.1"/>
</dbReference>
<organism evidence="3 4">
    <name type="scientific">Brenneria tiliae</name>
    <dbReference type="NCBI Taxonomy" id="2914984"/>
    <lineage>
        <taxon>Bacteria</taxon>
        <taxon>Pseudomonadati</taxon>
        <taxon>Pseudomonadota</taxon>
        <taxon>Gammaproteobacteria</taxon>
        <taxon>Enterobacterales</taxon>
        <taxon>Pectobacteriaceae</taxon>
        <taxon>Brenneria</taxon>
    </lineage>
</organism>
<name>A0ABT0MYV8_9GAMM</name>
<evidence type="ECO:0000259" key="2">
    <source>
        <dbReference type="Pfam" id="PF18232"/>
    </source>
</evidence>
<sequence length="310" mass="35538">MAIKTGLLLSLAAAAALLSSGIRAQTANITPETAQAAASFQPARSFIMVSVRDDSDLPAAYRWLYKHHVPDSISQFAPYVTKYATYRALPLPKGAQEYGTYNWIMTEHYWLINPFHTSSTSAPNGLAFKETYSKEYMEITRQPTDGDLRPSQWVGSRDGYHPTVFAFAPLFWEDDFKGSDRTIEDGPNYRWLIVFKYPDGVSQQEGDRWFRQTFAPQIAKLPEVTRFISSRVLAQPKTGPFQRVAEIWFTNSKQWEKAMAEVQNKIAKPAWAVWDKFPYLEPYQDFVGEFLLDKPESDHLEQYKGYISTR</sequence>
<feature type="domain" description="Chalcone isomerase N-terminal" evidence="2">
    <location>
        <begin position="40"/>
        <end position="118"/>
    </location>
</feature>
<gene>
    <name evidence="3" type="ORF">MFP26_20445</name>
</gene>
<proteinExistence type="predicted"/>
<evidence type="ECO:0000313" key="4">
    <source>
        <dbReference type="Proteomes" id="UP001203069"/>
    </source>
</evidence>
<dbReference type="Gene3D" id="3.30.70.100">
    <property type="match status" value="1"/>
</dbReference>
<keyword evidence="1" id="KW-0732">Signal</keyword>
<dbReference type="InterPro" id="IPR011008">
    <property type="entry name" value="Dimeric_a/b-barrel"/>
</dbReference>
<evidence type="ECO:0000313" key="3">
    <source>
        <dbReference type="EMBL" id="MCL2895041.1"/>
    </source>
</evidence>
<keyword evidence="4" id="KW-1185">Reference proteome</keyword>
<feature type="chain" id="PRO_5046978654" description="Chalcone isomerase N-terminal domain-containing protein" evidence="1">
    <location>
        <begin position="25"/>
        <end position="310"/>
    </location>
</feature>
<dbReference type="InterPro" id="IPR040518">
    <property type="entry name" value="Chalcone_N"/>
</dbReference>